<dbReference type="OrthoDB" id="539158at2759"/>
<keyword evidence="1" id="KW-0732">Signal</keyword>
<dbReference type="Proteomes" id="UP000054560">
    <property type="component" value="Unassembled WGS sequence"/>
</dbReference>
<feature type="signal peptide" evidence="1">
    <location>
        <begin position="1"/>
        <end position="21"/>
    </location>
</feature>
<dbReference type="RefSeq" id="XP_014153651.1">
    <property type="nucleotide sequence ID" value="XM_014298176.1"/>
</dbReference>
<dbReference type="STRING" id="667725.A0A0L0FST2"/>
<protein>
    <submittedName>
        <fullName evidence="2">Uncharacterized protein</fullName>
    </submittedName>
</protein>
<dbReference type="Gene3D" id="3.30.310.80">
    <property type="entry name" value="Kinase associated domain 1, KA1"/>
    <property type="match status" value="1"/>
</dbReference>
<evidence type="ECO:0000256" key="1">
    <source>
        <dbReference type="SAM" id="SignalP"/>
    </source>
</evidence>
<sequence>MPHIYPLTLTLLCTCFPLLWQNDGLSQFSQTQNRQRKLIRRMTRFMSRASPSALQDRLCTYFEGMRYKCDRGPSYQLSISLPNVGKKMPLRFAVRLYPMPLGVYLVEFRLAKGDGLQFKRLFKQTKETLTDLVAADIDCAKTWLNPMIDLGPGNFVPIFKKK</sequence>
<dbReference type="EMBL" id="KQ242251">
    <property type="protein sequence ID" value="KNC79749.1"/>
    <property type="molecule type" value="Genomic_DNA"/>
</dbReference>
<accession>A0A0L0FST2</accession>
<dbReference type="AlphaFoldDB" id="A0A0L0FST2"/>
<keyword evidence="3" id="KW-1185">Reference proteome</keyword>
<name>A0A0L0FST2_9EUKA</name>
<dbReference type="GeneID" id="25908365"/>
<organism evidence="2 3">
    <name type="scientific">Sphaeroforma arctica JP610</name>
    <dbReference type="NCBI Taxonomy" id="667725"/>
    <lineage>
        <taxon>Eukaryota</taxon>
        <taxon>Ichthyosporea</taxon>
        <taxon>Ichthyophonida</taxon>
        <taxon>Sphaeroforma</taxon>
    </lineage>
</organism>
<proteinExistence type="predicted"/>
<feature type="chain" id="PRO_5005538973" evidence="1">
    <location>
        <begin position="22"/>
        <end position="162"/>
    </location>
</feature>
<evidence type="ECO:0000313" key="2">
    <source>
        <dbReference type="EMBL" id="KNC79749.1"/>
    </source>
</evidence>
<evidence type="ECO:0000313" key="3">
    <source>
        <dbReference type="Proteomes" id="UP000054560"/>
    </source>
</evidence>
<gene>
    <name evidence="2" type="ORF">SARC_07861</name>
</gene>
<reference evidence="2 3" key="1">
    <citation type="submission" date="2011-02" db="EMBL/GenBank/DDBJ databases">
        <title>The Genome Sequence of Sphaeroforma arctica JP610.</title>
        <authorList>
            <consortium name="The Broad Institute Genome Sequencing Platform"/>
            <person name="Russ C."/>
            <person name="Cuomo C."/>
            <person name="Young S.K."/>
            <person name="Zeng Q."/>
            <person name="Gargeya S."/>
            <person name="Alvarado L."/>
            <person name="Berlin A."/>
            <person name="Chapman S.B."/>
            <person name="Chen Z."/>
            <person name="Freedman E."/>
            <person name="Gellesch M."/>
            <person name="Goldberg J."/>
            <person name="Griggs A."/>
            <person name="Gujja S."/>
            <person name="Heilman E."/>
            <person name="Heiman D."/>
            <person name="Howarth C."/>
            <person name="Mehta T."/>
            <person name="Neiman D."/>
            <person name="Pearson M."/>
            <person name="Roberts A."/>
            <person name="Saif S."/>
            <person name="Shea T."/>
            <person name="Shenoy N."/>
            <person name="Sisk P."/>
            <person name="Stolte C."/>
            <person name="Sykes S."/>
            <person name="White J."/>
            <person name="Yandava C."/>
            <person name="Burger G."/>
            <person name="Gray M.W."/>
            <person name="Holland P.W.H."/>
            <person name="King N."/>
            <person name="Lang F.B.F."/>
            <person name="Roger A.J."/>
            <person name="Ruiz-Trillo I."/>
            <person name="Haas B."/>
            <person name="Nusbaum C."/>
            <person name="Birren B."/>
        </authorList>
    </citation>
    <scope>NUCLEOTIDE SEQUENCE [LARGE SCALE GENOMIC DNA]</scope>
    <source>
        <strain evidence="2 3">JP610</strain>
    </source>
</reference>